<keyword evidence="2" id="KW-1185">Reference proteome</keyword>
<name>B4N6X3_DROWI</name>
<evidence type="ECO:0000313" key="1">
    <source>
        <dbReference type="EMBL" id="EDW80112.1"/>
    </source>
</evidence>
<dbReference type="Proteomes" id="UP000007798">
    <property type="component" value="Unassembled WGS sequence"/>
</dbReference>
<dbReference type="OrthoDB" id="6054650at2759"/>
<dbReference type="InParanoid" id="B4N6X3"/>
<dbReference type="AlphaFoldDB" id="B4N6X3"/>
<organism evidence="1 2">
    <name type="scientific">Drosophila willistoni</name>
    <name type="common">Fruit fly</name>
    <dbReference type="NCBI Taxonomy" id="7260"/>
    <lineage>
        <taxon>Eukaryota</taxon>
        <taxon>Metazoa</taxon>
        <taxon>Ecdysozoa</taxon>
        <taxon>Arthropoda</taxon>
        <taxon>Hexapoda</taxon>
        <taxon>Insecta</taxon>
        <taxon>Pterygota</taxon>
        <taxon>Neoptera</taxon>
        <taxon>Endopterygota</taxon>
        <taxon>Diptera</taxon>
        <taxon>Brachycera</taxon>
        <taxon>Muscomorpha</taxon>
        <taxon>Ephydroidea</taxon>
        <taxon>Drosophilidae</taxon>
        <taxon>Drosophila</taxon>
        <taxon>Sophophora</taxon>
    </lineage>
</organism>
<evidence type="ECO:0000313" key="2">
    <source>
        <dbReference type="Proteomes" id="UP000007798"/>
    </source>
</evidence>
<protein>
    <submittedName>
        <fullName evidence="1">Uncharacterized protein</fullName>
    </submittedName>
</protein>
<dbReference type="PhylomeDB" id="B4N6X3"/>
<dbReference type="Gene3D" id="3.30.460.90">
    <property type="match status" value="1"/>
</dbReference>
<sequence length="227" mass="25947">MLTKTELPCIVEPVVFEKHPSFVALCLSGPDVPENLVELHNGEKFLSRLKLHNWYCENIKDVIPELDNIQCGKNAYKLEYTGHGYAVAHTLVATCIGNSKRQIYFDFVPAFEFDASAWHNGMKKARNNNNGSWFAVPRKFTKPGAADDPLSFMVCAPYWERMVLQDKQNLKDSLRLMKAMRNANGMDRLISYMIKSIFMNRVNTDDEMYNWNKSPGNILISVSKLST</sequence>
<dbReference type="eggNOG" id="KOG3963">
    <property type="taxonomic scope" value="Eukaryota"/>
</dbReference>
<reference evidence="1 2" key="1">
    <citation type="journal article" date="2007" name="Nature">
        <title>Evolution of genes and genomes on the Drosophila phylogeny.</title>
        <authorList>
            <consortium name="Drosophila 12 Genomes Consortium"/>
            <person name="Clark A.G."/>
            <person name="Eisen M.B."/>
            <person name="Smith D.R."/>
            <person name="Bergman C.M."/>
            <person name="Oliver B."/>
            <person name="Markow T.A."/>
            <person name="Kaufman T.C."/>
            <person name="Kellis M."/>
            <person name="Gelbart W."/>
            <person name="Iyer V.N."/>
            <person name="Pollard D.A."/>
            <person name="Sackton T.B."/>
            <person name="Larracuente A.M."/>
            <person name="Singh N.D."/>
            <person name="Abad J.P."/>
            <person name="Abt D.N."/>
            <person name="Adryan B."/>
            <person name="Aguade M."/>
            <person name="Akashi H."/>
            <person name="Anderson W.W."/>
            <person name="Aquadro C.F."/>
            <person name="Ardell D.H."/>
            <person name="Arguello R."/>
            <person name="Artieri C.G."/>
            <person name="Barbash D.A."/>
            <person name="Barker D."/>
            <person name="Barsanti P."/>
            <person name="Batterham P."/>
            <person name="Batzoglou S."/>
            <person name="Begun D."/>
            <person name="Bhutkar A."/>
            <person name="Blanco E."/>
            <person name="Bosak S.A."/>
            <person name="Bradley R.K."/>
            <person name="Brand A.D."/>
            <person name="Brent M.R."/>
            <person name="Brooks A.N."/>
            <person name="Brown R.H."/>
            <person name="Butlin R.K."/>
            <person name="Caggese C."/>
            <person name="Calvi B.R."/>
            <person name="Bernardo de Carvalho A."/>
            <person name="Caspi A."/>
            <person name="Castrezana S."/>
            <person name="Celniker S.E."/>
            <person name="Chang J.L."/>
            <person name="Chapple C."/>
            <person name="Chatterji S."/>
            <person name="Chinwalla A."/>
            <person name="Civetta A."/>
            <person name="Clifton S.W."/>
            <person name="Comeron J.M."/>
            <person name="Costello J.C."/>
            <person name="Coyne J.A."/>
            <person name="Daub J."/>
            <person name="David R.G."/>
            <person name="Delcher A.L."/>
            <person name="Delehaunty K."/>
            <person name="Do C.B."/>
            <person name="Ebling H."/>
            <person name="Edwards K."/>
            <person name="Eickbush T."/>
            <person name="Evans J.D."/>
            <person name="Filipski A."/>
            <person name="Findeiss S."/>
            <person name="Freyhult E."/>
            <person name="Fulton L."/>
            <person name="Fulton R."/>
            <person name="Garcia A.C."/>
            <person name="Gardiner A."/>
            <person name="Garfield D.A."/>
            <person name="Garvin B.E."/>
            <person name="Gibson G."/>
            <person name="Gilbert D."/>
            <person name="Gnerre S."/>
            <person name="Godfrey J."/>
            <person name="Good R."/>
            <person name="Gotea V."/>
            <person name="Gravely B."/>
            <person name="Greenberg A.J."/>
            <person name="Griffiths-Jones S."/>
            <person name="Gross S."/>
            <person name="Guigo R."/>
            <person name="Gustafson E.A."/>
            <person name="Haerty W."/>
            <person name="Hahn M.W."/>
            <person name="Halligan D.L."/>
            <person name="Halpern A.L."/>
            <person name="Halter G.M."/>
            <person name="Han M.V."/>
            <person name="Heger A."/>
            <person name="Hillier L."/>
            <person name="Hinrichs A.S."/>
            <person name="Holmes I."/>
            <person name="Hoskins R.A."/>
            <person name="Hubisz M.J."/>
            <person name="Hultmark D."/>
            <person name="Huntley M.A."/>
            <person name="Jaffe D.B."/>
            <person name="Jagadeeshan S."/>
            <person name="Jeck W.R."/>
            <person name="Johnson J."/>
            <person name="Jones C.D."/>
            <person name="Jordan W.C."/>
            <person name="Karpen G.H."/>
            <person name="Kataoka E."/>
            <person name="Keightley P.D."/>
            <person name="Kheradpour P."/>
            <person name="Kirkness E.F."/>
            <person name="Koerich L.B."/>
            <person name="Kristiansen K."/>
            <person name="Kudrna D."/>
            <person name="Kulathinal R.J."/>
            <person name="Kumar S."/>
            <person name="Kwok R."/>
            <person name="Lander E."/>
            <person name="Langley C.H."/>
            <person name="Lapoint R."/>
            <person name="Lazzaro B.P."/>
            <person name="Lee S.J."/>
            <person name="Levesque L."/>
            <person name="Li R."/>
            <person name="Lin C.F."/>
            <person name="Lin M.F."/>
            <person name="Lindblad-Toh K."/>
            <person name="Llopart A."/>
            <person name="Long M."/>
            <person name="Low L."/>
            <person name="Lozovsky E."/>
            <person name="Lu J."/>
            <person name="Luo M."/>
            <person name="Machado C.A."/>
            <person name="Makalowski W."/>
            <person name="Marzo M."/>
            <person name="Matsuda M."/>
            <person name="Matzkin L."/>
            <person name="McAllister B."/>
            <person name="McBride C.S."/>
            <person name="McKernan B."/>
            <person name="McKernan K."/>
            <person name="Mendez-Lago M."/>
            <person name="Minx P."/>
            <person name="Mollenhauer M.U."/>
            <person name="Montooth K."/>
            <person name="Mount S.M."/>
            <person name="Mu X."/>
            <person name="Myers E."/>
            <person name="Negre B."/>
            <person name="Newfeld S."/>
            <person name="Nielsen R."/>
            <person name="Noor M.A."/>
            <person name="O'Grady P."/>
            <person name="Pachter L."/>
            <person name="Papaceit M."/>
            <person name="Parisi M.J."/>
            <person name="Parisi M."/>
            <person name="Parts L."/>
            <person name="Pedersen J.S."/>
            <person name="Pesole G."/>
            <person name="Phillippy A.M."/>
            <person name="Ponting C.P."/>
            <person name="Pop M."/>
            <person name="Porcelli D."/>
            <person name="Powell J.R."/>
            <person name="Prohaska S."/>
            <person name="Pruitt K."/>
            <person name="Puig M."/>
            <person name="Quesneville H."/>
            <person name="Ram K.R."/>
            <person name="Rand D."/>
            <person name="Rasmussen M.D."/>
            <person name="Reed L.K."/>
            <person name="Reenan R."/>
            <person name="Reily A."/>
            <person name="Remington K.A."/>
            <person name="Rieger T.T."/>
            <person name="Ritchie M.G."/>
            <person name="Robin C."/>
            <person name="Rogers Y.H."/>
            <person name="Rohde C."/>
            <person name="Rozas J."/>
            <person name="Rubenfield M.J."/>
            <person name="Ruiz A."/>
            <person name="Russo S."/>
            <person name="Salzberg S.L."/>
            <person name="Sanchez-Gracia A."/>
            <person name="Saranga D.J."/>
            <person name="Sato H."/>
            <person name="Schaeffer S.W."/>
            <person name="Schatz M.C."/>
            <person name="Schlenke T."/>
            <person name="Schwartz R."/>
            <person name="Segarra C."/>
            <person name="Singh R.S."/>
            <person name="Sirot L."/>
            <person name="Sirota M."/>
            <person name="Sisneros N.B."/>
            <person name="Smith C.D."/>
            <person name="Smith T.F."/>
            <person name="Spieth J."/>
            <person name="Stage D.E."/>
            <person name="Stark A."/>
            <person name="Stephan W."/>
            <person name="Strausberg R.L."/>
            <person name="Strempel S."/>
            <person name="Sturgill D."/>
            <person name="Sutton G."/>
            <person name="Sutton G.G."/>
            <person name="Tao W."/>
            <person name="Teichmann S."/>
            <person name="Tobari Y.N."/>
            <person name="Tomimura Y."/>
            <person name="Tsolas J.M."/>
            <person name="Valente V.L."/>
            <person name="Venter E."/>
            <person name="Venter J.C."/>
            <person name="Vicario S."/>
            <person name="Vieira F.G."/>
            <person name="Vilella A.J."/>
            <person name="Villasante A."/>
            <person name="Walenz B."/>
            <person name="Wang J."/>
            <person name="Wasserman M."/>
            <person name="Watts T."/>
            <person name="Wilson D."/>
            <person name="Wilson R.K."/>
            <person name="Wing R.A."/>
            <person name="Wolfner M.F."/>
            <person name="Wong A."/>
            <person name="Wong G.K."/>
            <person name="Wu C.I."/>
            <person name="Wu G."/>
            <person name="Yamamoto D."/>
            <person name="Yang H.P."/>
            <person name="Yang S.P."/>
            <person name="Yorke J.A."/>
            <person name="Yoshida K."/>
            <person name="Zdobnov E."/>
            <person name="Zhang P."/>
            <person name="Zhang Y."/>
            <person name="Zimin A.V."/>
            <person name="Baldwin J."/>
            <person name="Abdouelleil A."/>
            <person name="Abdulkadir J."/>
            <person name="Abebe A."/>
            <person name="Abera B."/>
            <person name="Abreu J."/>
            <person name="Acer S.C."/>
            <person name="Aftuck L."/>
            <person name="Alexander A."/>
            <person name="An P."/>
            <person name="Anderson E."/>
            <person name="Anderson S."/>
            <person name="Arachi H."/>
            <person name="Azer M."/>
            <person name="Bachantsang P."/>
            <person name="Barry A."/>
            <person name="Bayul T."/>
            <person name="Berlin A."/>
            <person name="Bessette D."/>
            <person name="Bloom T."/>
            <person name="Blye J."/>
            <person name="Boguslavskiy L."/>
            <person name="Bonnet C."/>
            <person name="Boukhgalter B."/>
            <person name="Bourzgui I."/>
            <person name="Brown A."/>
            <person name="Cahill P."/>
            <person name="Channer S."/>
            <person name="Cheshatsang Y."/>
            <person name="Chuda L."/>
            <person name="Citroen M."/>
            <person name="Collymore A."/>
            <person name="Cooke P."/>
            <person name="Costello M."/>
            <person name="D'Aco K."/>
            <person name="Daza R."/>
            <person name="De Haan G."/>
            <person name="DeGray S."/>
            <person name="DeMaso C."/>
            <person name="Dhargay N."/>
            <person name="Dooley K."/>
            <person name="Dooley E."/>
            <person name="Doricent M."/>
            <person name="Dorje P."/>
            <person name="Dorjee K."/>
            <person name="Dupes A."/>
            <person name="Elong R."/>
            <person name="Falk J."/>
            <person name="Farina A."/>
            <person name="Faro S."/>
            <person name="Ferguson D."/>
            <person name="Fisher S."/>
            <person name="Foley C.D."/>
            <person name="Franke A."/>
            <person name="Friedrich D."/>
            <person name="Gadbois L."/>
            <person name="Gearin G."/>
            <person name="Gearin C.R."/>
            <person name="Giannoukos G."/>
            <person name="Goode T."/>
            <person name="Graham J."/>
            <person name="Grandbois E."/>
            <person name="Grewal S."/>
            <person name="Gyaltsen K."/>
            <person name="Hafez N."/>
            <person name="Hagos B."/>
            <person name="Hall J."/>
            <person name="Henson C."/>
            <person name="Hollinger A."/>
            <person name="Honan T."/>
            <person name="Huard M.D."/>
            <person name="Hughes L."/>
            <person name="Hurhula B."/>
            <person name="Husby M.E."/>
            <person name="Kamat A."/>
            <person name="Kanga B."/>
            <person name="Kashin S."/>
            <person name="Khazanovich D."/>
            <person name="Kisner P."/>
            <person name="Lance K."/>
            <person name="Lara M."/>
            <person name="Lee W."/>
            <person name="Lennon N."/>
            <person name="Letendre F."/>
            <person name="LeVine R."/>
            <person name="Lipovsky A."/>
            <person name="Liu X."/>
            <person name="Liu J."/>
            <person name="Liu S."/>
            <person name="Lokyitsang T."/>
            <person name="Lokyitsang Y."/>
            <person name="Lubonja R."/>
            <person name="Lui A."/>
            <person name="MacDonald P."/>
            <person name="Magnisalis V."/>
            <person name="Maru K."/>
            <person name="Matthews C."/>
            <person name="McCusker W."/>
            <person name="McDonough S."/>
            <person name="Mehta T."/>
            <person name="Meldrim J."/>
            <person name="Meneus L."/>
            <person name="Mihai O."/>
            <person name="Mihalev A."/>
            <person name="Mihova T."/>
            <person name="Mittelman R."/>
            <person name="Mlenga V."/>
            <person name="Montmayeur A."/>
            <person name="Mulrain L."/>
            <person name="Navidi A."/>
            <person name="Naylor J."/>
            <person name="Negash T."/>
            <person name="Nguyen T."/>
            <person name="Nguyen N."/>
            <person name="Nicol R."/>
            <person name="Norbu C."/>
            <person name="Norbu N."/>
            <person name="Novod N."/>
            <person name="O'Neill B."/>
            <person name="Osman S."/>
            <person name="Markiewicz E."/>
            <person name="Oyono O.L."/>
            <person name="Patti C."/>
            <person name="Phunkhang P."/>
            <person name="Pierre F."/>
            <person name="Priest M."/>
            <person name="Raghuraman S."/>
            <person name="Rege F."/>
            <person name="Reyes R."/>
            <person name="Rise C."/>
            <person name="Rogov P."/>
            <person name="Ross K."/>
            <person name="Ryan E."/>
            <person name="Settipalli S."/>
            <person name="Shea T."/>
            <person name="Sherpa N."/>
            <person name="Shi L."/>
            <person name="Shih D."/>
            <person name="Sparrow T."/>
            <person name="Spaulding J."/>
            <person name="Stalker J."/>
            <person name="Stange-Thomann N."/>
            <person name="Stavropoulos S."/>
            <person name="Stone C."/>
            <person name="Strader C."/>
            <person name="Tesfaye S."/>
            <person name="Thomson T."/>
            <person name="Thoulutsang Y."/>
            <person name="Thoulutsang D."/>
            <person name="Topham K."/>
            <person name="Topping I."/>
            <person name="Tsamla T."/>
            <person name="Vassiliev H."/>
            <person name="Vo A."/>
            <person name="Wangchuk T."/>
            <person name="Wangdi T."/>
            <person name="Weiand M."/>
            <person name="Wilkinson J."/>
            <person name="Wilson A."/>
            <person name="Yadav S."/>
            <person name="Young G."/>
            <person name="Yu Q."/>
            <person name="Zembek L."/>
            <person name="Zhong D."/>
            <person name="Zimmer A."/>
            <person name="Zwirko Z."/>
            <person name="Jaffe D.B."/>
            <person name="Alvarez P."/>
            <person name="Brockman W."/>
            <person name="Butler J."/>
            <person name="Chin C."/>
            <person name="Gnerre S."/>
            <person name="Grabherr M."/>
            <person name="Kleber M."/>
            <person name="Mauceli E."/>
            <person name="MacCallum I."/>
        </authorList>
    </citation>
    <scope>NUCLEOTIDE SEQUENCE [LARGE SCALE GENOMIC DNA]</scope>
    <source>
        <strain evidence="2">Tucson 14030-0811.24</strain>
    </source>
</reference>
<proteinExistence type="predicted"/>
<dbReference type="KEGG" id="dwi:6646488"/>
<dbReference type="HOGENOM" id="CLU_068972_0_0_1"/>
<accession>B4N6X3</accession>
<gene>
    <name evidence="1" type="primary">Dwil\GK23874</name>
    <name evidence="1" type="ORF">Dwil_GK23874</name>
</gene>
<dbReference type="EMBL" id="CH964168">
    <property type="protein sequence ID" value="EDW80112.1"/>
    <property type="molecule type" value="Genomic_DNA"/>
</dbReference>